<proteinExistence type="predicted"/>
<accession>A0A9E2KHP0</accession>
<dbReference type="AlphaFoldDB" id="A0A9E2KHP0"/>
<evidence type="ECO:0000313" key="2">
    <source>
        <dbReference type="EMBL" id="MBU3815048.1"/>
    </source>
</evidence>
<dbReference type="PROSITE" id="PS51257">
    <property type="entry name" value="PROKAR_LIPOPROTEIN"/>
    <property type="match status" value="1"/>
</dbReference>
<dbReference type="EMBL" id="JAHLFO010000154">
    <property type="protein sequence ID" value="MBU3815048.1"/>
    <property type="molecule type" value="Genomic_DNA"/>
</dbReference>
<name>A0A9E2KHP0_9BACE</name>
<keyword evidence="1" id="KW-0732">Signal</keyword>
<organism evidence="2 3">
    <name type="scientific">Candidatus Bacteroides intestinipullorum</name>
    <dbReference type="NCBI Taxonomy" id="2838471"/>
    <lineage>
        <taxon>Bacteria</taxon>
        <taxon>Pseudomonadati</taxon>
        <taxon>Bacteroidota</taxon>
        <taxon>Bacteroidia</taxon>
        <taxon>Bacteroidales</taxon>
        <taxon>Bacteroidaceae</taxon>
        <taxon>Bacteroides</taxon>
    </lineage>
</organism>
<gene>
    <name evidence="2" type="ORF">H9791_11240</name>
</gene>
<comment type="caution">
    <text evidence="2">The sequence shown here is derived from an EMBL/GenBank/DDBJ whole genome shotgun (WGS) entry which is preliminary data.</text>
</comment>
<evidence type="ECO:0000313" key="3">
    <source>
        <dbReference type="Proteomes" id="UP000824236"/>
    </source>
</evidence>
<dbReference type="Proteomes" id="UP000824236">
    <property type="component" value="Unassembled WGS sequence"/>
</dbReference>
<evidence type="ECO:0000256" key="1">
    <source>
        <dbReference type="SAM" id="SignalP"/>
    </source>
</evidence>
<reference evidence="2" key="2">
    <citation type="submission" date="2021-04" db="EMBL/GenBank/DDBJ databases">
        <authorList>
            <person name="Gilroy R."/>
        </authorList>
    </citation>
    <scope>NUCLEOTIDE SEQUENCE</scope>
    <source>
        <strain evidence="2">B3-3758</strain>
    </source>
</reference>
<sequence length="133" mass="14706">MKIAFNGWRTWCTVRLLVTLALVGTVFTACSDDEEANGTFSYQAGFDMVSNLDFLQTGSIENAYFEALNVTDGSFTLTGSEEECDAEVYRACKSVETEVEAMNLNGTFTYVVKNVTTSQEVYSYTYTPQAGNE</sequence>
<feature type="chain" id="PRO_5038680763" evidence="1">
    <location>
        <begin position="32"/>
        <end position="133"/>
    </location>
</feature>
<protein>
    <submittedName>
        <fullName evidence="2">Uncharacterized protein</fullName>
    </submittedName>
</protein>
<reference evidence="2" key="1">
    <citation type="journal article" date="2021" name="PeerJ">
        <title>Extensive microbial diversity within the chicken gut microbiome revealed by metagenomics and culture.</title>
        <authorList>
            <person name="Gilroy R."/>
            <person name="Ravi A."/>
            <person name="Getino M."/>
            <person name="Pursley I."/>
            <person name="Horton D.L."/>
            <person name="Alikhan N.F."/>
            <person name="Baker D."/>
            <person name="Gharbi K."/>
            <person name="Hall N."/>
            <person name="Watson M."/>
            <person name="Adriaenssens E.M."/>
            <person name="Foster-Nyarko E."/>
            <person name="Jarju S."/>
            <person name="Secka A."/>
            <person name="Antonio M."/>
            <person name="Oren A."/>
            <person name="Chaudhuri R.R."/>
            <person name="La Ragione R."/>
            <person name="Hildebrand F."/>
            <person name="Pallen M.J."/>
        </authorList>
    </citation>
    <scope>NUCLEOTIDE SEQUENCE</scope>
    <source>
        <strain evidence="2">B3-3758</strain>
    </source>
</reference>
<feature type="signal peptide" evidence="1">
    <location>
        <begin position="1"/>
        <end position="31"/>
    </location>
</feature>